<accession>A0A9P0LNN0</accession>
<protein>
    <submittedName>
        <fullName evidence="1">Uncharacterized protein</fullName>
    </submittedName>
</protein>
<proteinExistence type="predicted"/>
<dbReference type="Proteomes" id="UP001152888">
    <property type="component" value="Unassembled WGS sequence"/>
</dbReference>
<reference evidence="1" key="1">
    <citation type="submission" date="2022-03" db="EMBL/GenBank/DDBJ databases">
        <authorList>
            <person name="Sayadi A."/>
        </authorList>
    </citation>
    <scope>NUCLEOTIDE SEQUENCE</scope>
</reference>
<gene>
    <name evidence="1" type="ORF">ACAOBT_LOCUS23500</name>
</gene>
<dbReference type="OrthoDB" id="6604085at2759"/>
<sequence>MKEVIAFFKASAKRNTVLKSKLDGYQIHSMCETQWTERHDSVLQFESKFEKIVETAAPNVFRDSKKPGEGNIMFISGLHDKPYCNCNSPNPQETFYVQHDDTFTVEICYMCYNSPLQILALNGTTYCFEPLHLSVKRRRARSVIANNQWKQVVDAVCSIDHVLLYRRYYPMTEFQAKKSY</sequence>
<name>A0A9P0LNN0_ACAOB</name>
<comment type="caution">
    <text evidence="1">The sequence shown here is derived from an EMBL/GenBank/DDBJ whole genome shotgun (WGS) entry which is preliminary data.</text>
</comment>
<keyword evidence="2" id="KW-1185">Reference proteome</keyword>
<evidence type="ECO:0000313" key="2">
    <source>
        <dbReference type="Proteomes" id="UP001152888"/>
    </source>
</evidence>
<organism evidence="1 2">
    <name type="scientific">Acanthoscelides obtectus</name>
    <name type="common">Bean weevil</name>
    <name type="synonym">Bruchus obtectus</name>
    <dbReference type="NCBI Taxonomy" id="200917"/>
    <lineage>
        <taxon>Eukaryota</taxon>
        <taxon>Metazoa</taxon>
        <taxon>Ecdysozoa</taxon>
        <taxon>Arthropoda</taxon>
        <taxon>Hexapoda</taxon>
        <taxon>Insecta</taxon>
        <taxon>Pterygota</taxon>
        <taxon>Neoptera</taxon>
        <taxon>Endopterygota</taxon>
        <taxon>Coleoptera</taxon>
        <taxon>Polyphaga</taxon>
        <taxon>Cucujiformia</taxon>
        <taxon>Chrysomeloidea</taxon>
        <taxon>Chrysomelidae</taxon>
        <taxon>Bruchinae</taxon>
        <taxon>Bruchini</taxon>
        <taxon>Acanthoscelides</taxon>
    </lineage>
</organism>
<dbReference type="EMBL" id="CAKOFQ010007275">
    <property type="protein sequence ID" value="CAH1997042.1"/>
    <property type="molecule type" value="Genomic_DNA"/>
</dbReference>
<dbReference type="AlphaFoldDB" id="A0A9P0LNN0"/>
<evidence type="ECO:0000313" key="1">
    <source>
        <dbReference type="EMBL" id="CAH1997042.1"/>
    </source>
</evidence>